<name>A0ABW1CW31_9ACTN</name>
<evidence type="ECO:0000313" key="3">
    <source>
        <dbReference type="Proteomes" id="UP001596058"/>
    </source>
</evidence>
<evidence type="ECO:0000313" key="2">
    <source>
        <dbReference type="EMBL" id="MFC5829214.1"/>
    </source>
</evidence>
<feature type="transmembrane region" description="Helical" evidence="1">
    <location>
        <begin position="38"/>
        <end position="60"/>
    </location>
</feature>
<keyword evidence="1" id="KW-1133">Transmembrane helix</keyword>
<dbReference type="EMBL" id="JBHSPA010000045">
    <property type="protein sequence ID" value="MFC5829214.1"/>
    <property type="molecule type" value="Genomic_DNA"/>
</dbReference>
<dbReference type="Proteomes" id="UP001596058">
    <property type="component" value="Unassembled WGS sequence"/>
</dbReference>
<evidence type="ECO:0000256" key="1">
    <source>
        <dbReference type="SAM" id="Phobius"/>
    </source>
</evidence>
<reference evidence="3" key="1">
    <citation type="journal article" date="2019" name="Int. J. Syst. Evol. Microbiol.">
        <title>The Global Catalogue of Microorganisms (GCM) 10K type strain sequencing project: providing services to taxonomists for standard genome sequencing and annotation.</title>
        <authorList>
            <consortium name="The Broad Institute Genomics Platform"/>
            <consortium name="The Broad Institute Genome Sequencing Center for Infectious Disease"/>
            <person name="Wu L."/>
            <person name="Ma J."/>
        </authorList>
    </citation>
    <scope>NUCLEOTIDE SEQUENCE [LARGE SCALE GENOMIC DNA]</scope>
    <source>
        <strain evidence="3">CCUG 53903</strain>
    </source>
</reference>
<keyword evidence="3" id="KW-1185">Reference proteome</keyword>
<keyword evidence="1" id="KW-0472">Membrane</keyword>
<evidence type="ECO:0008006" key="4">
    <source>
        <dbReference type="Google" id="ProtNLM"/>
    </source>
</evidence>
<proteinExistence type="predicted"/>
<gene>
    <name evidence="2" type="ORF">ACFPZ3_35570</name>
</gene>
<sequence>MNDLEERLRAAFDARAHTFETSPDAWIRLRERRPWRRGVARLAVAALPVALLAVFVPVLLNGGLGSNTAADADAIYEGLMRDRTATGELVTVDNPTEGKPLRLWFARAQAGYPEMCFVLERAAAEPYGGCTPLTEELDTDAWFVGSTLRDGAESALDWGVTLEGVGGITGVAADGQRFPGTVSRPVGVPYRIWTVTYPVRHPMSSIEIADDQGRKLGSWSRDMLSDRPSGKALGDALELPAGVVARPYESGQGTEVAMSRHGKDLASVLLKGQEPVQPTLEEDVIAGVARKDVARVELTLPSGAKVQAETRPDPWGLGVTLFATGNPAGGWINRYGVVAYDASGGEVWRRDIDDQQTIADSPVIGEAVALPGTGIRAWFTSFGKDMTSLCRSGGVSPWGGENPTCFGAGLKGRFSHEKAVTYLPEPGAVTYYGVVLGPWKSVEAVLSDGRRVRAGFLRGKGAPAAIWHVTIPSGDVVLAGFTVTPQDGPLERYPEAGKSCGRKGVTIDAGRQALPEDMAALVVPPSCLAFFWHGEPTASLAGPLPGEKLSDLLWDRPAKWTRGAAAWYGYAPKGTTSVHLVTSNGRTATAKAVPDRWGQGVTLFAGPWPEGGDFSAGTYLVGYDAGGAKLWQDGPVKREN</sequence>
<accession>A0ABW1CW31</accession>
<protein>
    <recommendedName>
        <fullName evidence="4">Outer membrane protein assembly factor BamB</fullName>
    </recommendedName>
</protein>
<keyword evidence="1" id="KW-0812">Transmembrane</keyword>
<comment type="caution">
    <text evidence="2">The sequence shown here is derived from an EMBL/GenBank/DDBJ whole genome shotgun (WGS) entry which is preliminary data.</text>
</comment>
<dbReference type="RefSeq" id="WP_379518704.1">
    <property type="nucleotide sequence ID" value="NZ_JBHSPA010000045.1"/>
</dbReference>
<organism evidence="2 3">
    <name type="scientific">Nonomuraea insulae</name>
    <dbReference type="NCBI Taxonomy" id="1616787"/>
    <lineage>
        <taxon>Bacteria</taxon>
        <taxon>Bacillati</taxon>
        <taxon>Actinomycetota</taxon>
        <taxon>Actinomycetes</taxon>
        <taxon>Streptosporangiales</taxon>
        <taxon>Streptosporangiaceae</taxon>
        <taxon>Nonomuraea</taxon>
    </lineage>
</organism>